<dbReference type="GO" id="GO:0016020">
    <property type="term" value="C:membrane"/>
    <property type="evidence" value="ECO:0007669"/>
    <property type="project" value="UniProtKB-SubCell"/>
</dbReference>
<feature type="transmembrane region" description="Helical" evidence="7">
    <location>
        <begin position="354"/>
        <end position="374"/>
    </location>
</feature>
<dbReference type="GO" id="GO:0022857">
    <property type="term" value="F:transmembrane transporter activity"/>
    <property type="evidence" value="ECO:0007669"/>
    <property type="project" value="InterPro"/>
</dbReference>
<dbReference type="SUPFAM" id="SSF103473">
    <property type="entry name" value="MFS general substrate transporter"/>
    <property type="match status" value="1"/>
</dbReference>
<dbReference type="EMBL" id="QKQS01000003">
    <property type="protein sequence ID" value="PZA13778.1"/>
    <property type="molecule type" value="Genomic_DNA"/>
</dbReference>
<feature type="transmembrane region" description="Helical" evidence="7">
    <location>
        <begin position="88"/>
        <end position="107"/>
    </location>
</feature>
<evidence type="ECO:0000256" key="6">
    <source>
        <dbReference type="ARBA" id="ARBA00023136"/>
    </source>
</evidence>
<dbReference type="Pfam" id="PF07690">
    <property type="entry name" value="MFS_1"/>
    <property type="match status" value="1"/>
</dbReference>
<accession>A0A323V0U8</accession>
<dbReference type="InterPro" id="IPR011701">
    <property type="entry name" value="MFS"/>
</dbReference>
<keyword evidence="3" id="KW-0813">Transport</keyword>
<dbReference type="CDD" id="cd17485">
    <property type="entry name" value="MFS_MFSD3"/>
    <property type="match status" value="1"/>
</dbReference>
<keyword evidence="6 7" id="KW-0472">Membrane</keyword>
<comment type="subcellular location">
    <subcellularLocation>
        <location evidence="1">Membrane</location>
        <topology evidence="1">Multi-pass membrane protein</topology>
    </subcellularLocation>
</comment>
<gene>
    <name evidence="8" type="ORF">DNX69_01580</name>
</gene>
<evidence type="ECO:0000256" key="3">
    <source>
        <dbReference type="ARBA" id="ARBA00022448"/>
    </source>
</evidence>
<dbReference type="AlphaFoldDB" id="A0A323V0U8"/>
<organism evidence="8 9">
    <name type="scientific">Rhodopseudomonas palustris</name>
    <dbReference type="NCBI Taxonomy" id="1076"/>
    <lineage>
        <taxon>Bacteria</taxon>
        <taxon>Pseudomonadati</taxon>
        <taxon>Pseudomonadota</taxon>
        <taxon>Alphaproteobacteria</taxon>
        <taxon>Hyphomicrobiales</taxon>
        <taxon>Nitrobacteraceae</taxon>
        <taxon>Rhodopseudomonas</taxon>
    </lineage>
</organism>
<feature type="transmembrane region" description="Helical" evidence="7">
    <location>
        <begin position="316"/>
        <end position="342"/>
    </location>
</feature>
<sequence>MPSPARAVPAAEGLSLGRILVVIGGIYTAQSVVGGLTFQGIPSVLRSEGVALDVIGLVSIAMTPWALKFLWAPYVERYRLSEGRRSRQIVVIGEAIVALALLLLAAVGPHDKVWLFVTLGLIALSSATVDIACDAFAIEQLPSRHRGWGNIAQVGGGYFGLVFGSGLFLVLVATVGWQGAAAAMASLIVVLTLPFALTREPQSAARPQTAHRPSLGFALSRPEVRYGLLLTVAFEIGVRLTQGMIGPFLVDVGIDLATLGILNGIGGTIAGLAGTLVGGVMVRWLRPRRAVLLAATLQAAVLIVLALVVMAGVQSYMALVTIAILQTASMAAGFVALYSLLMGLASLRQAGVDFTLFQCADAAIAGVAGFGAGVVAQHLGFGWCFAVAATLAVTGAAVVGVLLRGLPQPALEPAQ</sequence>
<evidence type="ECO:0000256" key="4">
    <source>
        <dbReference type="ARBA" id="ARBA00022692"/>
    </source>
</evidence>
<evidence type="ECO:0000256" key="2">
    <source>
        <dbReference type="ARBA" id="ARBA00008335"/>
    </source>
</evidence>
<comment type="caution">
    <text evidence="8">The sequence shown here is derived from an EMBL/GenBank/DDBJ whole genome shotgun (WGS) entry which is preliminary data.</text>
</comment>
<feature type="transmembrane region" description="Helical" evidence="7">
    <location>
        <begin position="50"/>
        <end position="67"/>
    </location>
</feature>
<keyword evidence="5 7" id="KW-1133">Transmembrane helix</keyword>
<dbReference type="OrthoDB" id="9787815at2"/>
<feature type="transmembrane region" description="Helical" evidence="7">
    <location>
        <begin position="20"/>
        <end position="38"/>
    </location>
</feature>
<evidence type="ECO:0000256" key="1">
    <source>
        <dbReference type="ARBA" id="ARBA00004141"/>
    </source>
</evidence>
<keyword evidence="4 7" id="KW-0812">Transmembrane</keyword>
<evidence type="ECO:0000256" key="7">
    <source>
        <dbReference type="SAM" id="Phobius"/>
    </source>
</evidence>
<evidence type="ECO:0000256" key="5">
    <source>
        <dbReference type="ARBA" id="ARBA00022989"/>
    </source>
</evidence>
<feature type="transmembrane region" description="Helical" evidence="7">
    <location>
        <begin position="150"/>
        <end position="173"/>
    </location>
</feature>
<feature type="transmembrane region" description="Helical" evidence="7">
    <location>
        <begin position="113"/>
        <end position="138"/>
    </location>
</feature>
<comment type="similarity">
    <text evidence="2">Belongs to the major facilitator superfamily.</text>
</comment>
<name>A0A323V0U8_RHOPL</name>
<evidence type="ECO:0000313" key="8">
    <source>
        <dbReference type="EMBL" id="PZA13778.1"/>
    </source>
</evidence>
<dbReference type="RefSeq" id="WP_110784276.1">
    <property type="nucleotide sequence ID" value="NZ_QKQS01000003.1"/>
</dbReference>
<feature type="transmembrane region" description="Helical" evidence="7">
    <location>
        <begin position="179"/>
        <end position="197"/>
    </location>
</feature>
<dbReference type="InterPro" id="IPR004752">
    <property type="entry name" value="AmpG_permease/AT-1"/>
</dbReference>
<feature type="transmembrane region" description="Helical" evidence="7">
    <location>
        <begin position="226"/>
        <end position="250"/>
    </location>
</feature>
<proteinExistence type="inferred from homology"/>
<dbReference type="Gene3D" id="1.20.1250.20">
    <property type="entry name" value="MFS general substrate transporter like domains"/>
    <property type="match status" value="2"/>
</dbReference>
<dbReference type="PANTHER" id="PTHR12778:SF10">
    <property type="entry name" value="MAJOR FACILITATOR SUPERFAMILY DOMAIN-CONTAINING PROTEIN 3"/>
    <property type="match status" value="1"/>
</dbReference>
<dbReference type="Proteomes" id="UP000248134">
    <property type="component" value="Unassembled WGS sequence"/>
</dbReference>
<dbReference type="InterPro" id="IPR036259">
    <property type="entry name" value="MFS_trans_sf"/>
</dbReference>
<protein>
    <submittedName>
        <fullName evidence="8">MFS transporter</fullName>
    </submittedName>
</protein>
<reference evidence="8 9" key="1">
    <citation type="submission" date="2018-06" db="EMBL/GenBank/DDBJ databases">
        <title>Draft Whole-Genome Sequence of the purple photosynthetic bacterium Rhodospeudomonas palustris XCP.</title>
        <authorList>
            <person name="Rayyan A."/>
            <person name="Meyer T.E."/>
            <person name="Kyndt J.A."/>
        </authorList>
    </citation>
    <scope>NUCLEOTIDE SEQUENCE [LARGE SCALE GENOMIC DNA]</scope>
    <source>
        <strain evidence="8 9">XCP</strain>
    </source>
</reference>
<evidence type="ECO:0000313" key="9">
    <source>
        <dbReference type="Proteomes" id="UP000248134"/>
    </source>
</evidence>
<dbReference type="PANTHER" id="PTHR12778">
    <property type="entry name" value="SOLUTE CARRIER FAMILY 33 ACETYL-COA TRANSPORTER -RELATED"/>
    <property type="match status" value="1"/>
</dbReference>
<feature type="transmembrane region" description="Helical" evidence="7">
    <location>
        <begin position="380"/>
        <end position="403"/>
    </location>
</feature>
<feature type="transmembrane region" description="Helical" evidence="7">
    <location>
        <begin position="256"/>
        <end position="278"/>
    </location>
</feature>
<feature type="transmembrane region" description="Helical" evidence="7">
    <location>
        <begin position="290"/>
        <end position="310"/>
    </location>
</feature>